<protein>
    <submittedName>
        <fullName evidence="7">Major Facilitator Superfamily protein</fullName>
    </submittedName>
</protein>
<feature type="transmembrane region" description="Helical" evidence="5">
    <location>
        <begin position="164"/>
        <end position="183"/>
    </location>
</feature>
<dbReference type="GO" id="GO:0005886">
    <property type="term" value="C:plasma membrane"/>
    <property type="evidence" value="ECO:0007669"/>
    <property type="project" value="UniProtKB-SubCell"/>
</dbReference>
<organism evidence="7 8">
    <name type="scientific">Micrococcus terreus</name>
    <dbReference type="NCBI Taxonomy" id="574650"/>
    <lineage>
        <taxon>Bacteria</taxon>
        <taxon>Bacillati</taxon>
        <taxon>Actinomycetota</taxon>
        <taxon>Actinomycetes</taxon>
        <taxon>Micrococcales</taxon>
        <taxon>Micrococcaceae</taxon>
        <taxon>Micrococcus</taxon>
    </lineage>
</organism>
<reference evidence="7 8" key="1">
    <citation type="submission" date="2016-10" db="EMBL/GenBank/DDBJ databases">
        <authorList>
            <person name="de Groot N.N."/>
        </authorList>
    </citation>
    <scope>NUCLEOTIDE SEQUENCE [LARGE SCALE GENOMIC DNA]</scope>
    <source>
        <strain evidence="7 8">CGMCC 1.7054</strain>
    </source>
</reference>
<keyword evidence="3 5" id="KW-1133">Transmembrane helix</keyword>
<feature type="transmembrane region" description="Helical" evidence="5">
    <location>
        <begin position="266"/>
        <end position="286"/>
    </location>
</feature>
<feature type="transmembrane region" description="Helical" evidence="5">
    <location>
        <begin position="364"/>
        <end position="384"/>
    </location>
</feature>
<evidence type="ECO:0000256" key="3">
    <source>
        <dbReference type="ARBA" id="ARBA00022989"/>
    </source>
</evidence>
<dbReference type="InterPro" id="IPR011701">
    <property type="entry name" value="MFS"/>
</dbReference>
<gene>
    <name evidence="7" type="ORF">SAMN04487966_10640</name>
</gene>
<feature type="transmembrane region" description="Helical" evidence="5">
    <location>
        <begin position="413"/>
        <end position="432"/>
    </location>
</feature>
<dbReference type="CDD" id="cd17321">
    <property type="entry name" value="MFS_MMR_MDR_like"/>
    <property type="match status" value="1"/>
</dbReference>
<dbReference type="PROSITE" id="PS50850">
    <property type="entry name" value="MFS"/>
    <property type="match status" value="1"/>
</dbReference>
<dbReference type="AlphaFoldDB" id="A0A1I7MMK4"/>
<accession>A0A1I7MMK4</accession>
<feature type="transmembrane region" description="Helical" evidence="5">
    <location>
        <begin position="136"/>
        <end position="158"/>
    </location>
</feature>
<comment type="subcellular location">
    <subcellularLocation>
        <location evidence="1">Cell membrane</location>
        <topology evidence="1">Multi-pass membrane protein</topology>
    </subcellularLocation>
</comment>
<keyword evidence="8" id="KW-1185">Reference proteome</keyword>
<dbReference type="PANTHER" id="PTHR42718:SF39">
    <property type="entry name" value="ACTINORHODIN TRANSPORTER-RELATED"/>
    <property type="match status" value="1"/>
</dbReference>
<evidence type="ECO:0000256" key="5">
    <source>
        <dbReference type="SAM" id="Phobius"/>
    </source>
</evidence>
<dbReference type="InterPro" id="IPR020846">
    <property type="entry name" value="MFS_dom"/>
</dbReference>
<feature type="transmembrane region" description="Helical" evidence="5">
    <location>
        <begin position="306"/>
        <end position="325"/>
    </location>
</feature>
<evidence type="ECO:0000256" key="2">
    <source>
        <dbReference type="ARBA" id="ARBA00022692"/>
    </source>
</evidence>
<dbReference type="Proteomes" id="UP000198881">
    <property type="component" value="Unassembled WGS sequence"/>
</dbReference>
<dbReference type="GO" id="GO:0022857">
    <property type="term" value="F:transmembrane transporter activity"/>
    <property type="evidence" value="ECO:0007669"/>
    <property type="project" value="InterPro"/>
</dbReference>
<evidence type="ECO:0000256" key="1">
    <source>
        <dbReference type="ARBA" id="ARBA00004651"/>
    </source>
</evidence>
<dbReference type="InterPro" id="IPR036259">
    <property type="entry name" value="MFS_trans_sf"/>
</dbReference>
<keyword evidence="2 5" id="KW-0812">Transmembrane</keyword>
<dbReference type="Pfam" id="PF07690">
    <property type="entry name" value="MFS_1"/>
    <property type="match status" value="1"/>
</dbReference>
<feature type="domain" description="Major facilitator superfamily (MFS) profile" evidence="6">
    <location>
        <begin position="8"/>
        <end position="481"/>
    </location>
</feature>
<feature type="transmembrane region" description="Helical" evidence="5">
    <location>
        <begin position="74"/>
        <end position="97"/>
    </location>
</feature>
<feature type="transmembrane region" description="Helical" evidence="5">
    <location>
        <begin position="103"/>
        <end position="124"/>
    </location>
</feature>
<dbReference type="EMBL" id="FPCG01000006">
    <property type="protein sequence ID" value="SFV23109.1"/>
    <property type="molecule type" value="Genomic_DNA"/>
</dbReference>
<dbReference type="Gene3D" id="1.20.1720.10">
    <property type="entry name" value="Multidrug resistance protein D"/>
    <property type="match status" value="1"/>
</dbReference>
<evidence type="ECO:0000259" key="6">
    <source>
        <dbReference type="PROSITE" id="PS50850"/>
    </source>
</evidence>
<dbReference type="STRING" id="574650.SAMN04487966_10640"/>
<dbReference type="Gene3D" id="1.20.1250.20">
    <property type="entry name" value="MFS general substrate transporter like domains"/>
    <property type="match status" value="1"/>
</dbReference>
<feature type="transmembrane region" description="Helical" evidence="5">
    <location>
        <begin position="230"/>
        <end position="246"/>
    </location>
</feature>
<name>A0A1I7MMK4_9MICC</name>
<dbReference type="SUPFAM" id="SSF103473">
    <property type="entry name" value="MFS general substrate transporter"/>
    <property type="match status" value="1"/>
</dbReference>
<feature type="transmembrane region" description="Helical" evidence="5">
    <location>
        <begin position="452"/>
        <end position="477"/>
    </location>
</feature>
<dbReference type="PANTHER" id="PTHR42718">
    <property type="entry name" value="MAJOR FACILITATOR SUPERFAMILY MULTIDRUG TRANSPORTER MFSC"/>
    <property type="match status" value="1"/>
</dbReference>
<feature type="transmembrane region" description="Helical" evidence="5">
    <location>
        <begin position="204"/>
        <end position="224"/>
    </location>
</feature>
<dbReference type="PRINTS" id="PR01036">
    <property type="entry name" value="TCRTETB"/>
</dbReference>
<proteinExistence type="predicted"/>
<feature type="transmembrane region" description="Helical" evidence="5">
    <location>
        <begin position="44"/>
        <end position="62"/>
    </location>
</feature>
<evidence type="ECO:0000313" key="8">
    <source>
        <dbReference type="Proteomes" id="UP000198881"/>
    </source>
</evidence>
<evidence type="ECO:0000256" key="4">
    <source>
        <dbReference type="ARBA" id="ARBA00023136"/>
    </source>
</evidence>
<sequence>MPEGWLRIMTVLLVPLFLSLMSVSTVNVALPAIEEGLGASSADLQWVLAGYTLAFGVVLVAAGRAGDLWGRKTFFIAGILVFTLGALASGLAVSPLMLNLARLLTGIGSGLLNPQIIGIIQTVFHGPARGRAYGMFGTVIGLGVAVGPLMGGVVIQTFGPEWGWRWTFLINVPIGLLAAFMAWRWLRRPVRDQSAEVTPRSLTALDPMGALLLAAGVVCLMLPFMVPGTWYLMGAAVVILALWWWWESRLAGSADPAHQPMVDPRLFRIPSFTFGTLEAGAFLATMPGVWAVQAIFTQQGLGLSPLAAGLTTLPSAVLVAVLSPIVGSKVHRHGPVFVVVGAGFSLVSLVLAAVSFHQISAGAWPYWTLAASLGLLGVVQAFLLTSTQVITMHDVPAQSAGAAGGISQTAQRVLTAVGLAAVTGAYFAALSPEAVPGMTPPVPEDTALAHGQAAGVAMVVVGAFWGVMAVLAVIDLLRRRRGGSLSLAGPGAH</sequence>
<evidence type="ECO:0000313" key="7">
    <source>
        <dbReference type="EMBL" id="SFV23109.1"/>
    </source>
</evidence>
<feature type="transmembrane region" description="Helical" evidence="5">
    <location>
        <begin position="337"/>
        <end position="358"/>
    </location>
</feature>
<keyword evidence="4 5" id="KW-0472">Membrane</keyword>